<sequence length="150" mass="17498">MNDKPTLETRALRYLARREYSRFELEKKLSAHASSPQLLINLLDQLELDGYLSAERFVEQATRTRRARFGSRRIVRELKDKGIEEHLIAQILPDLKETDLETALHIWQKKFGTPPGDLKARGRQIRFLINRGFSSDIISQVLLQAEKERI</sequence>
<keyword evidence="4 5" id="KW-0963">Cytoplasm</keyword>
<evidence type="ECO:0000259" key="6">
    <source>
        <dbReference type="Pfam" id="PF02631"/>
    </source>
</evidence>
<dbReference type="HAMAP" id="MF_01114">
    <property type="entry name" value="RecX"/>
    <property type="match status" value="1"/>
</dbReference>
<dbReference type="Pfam" id="PF21981">
    <property type="entry name" value="RecX_HTH3"/>
    <property type="match status" value="1"/>
</dbReference>
<dbReference type="PANTHER" id="PTHR33602:SF1">
    <property type="entry name" value="REGULATORY PROTEIN RECX FAMILY PROTEIN"/>
    <property type="match status" value="1"/>
</dbReference>
<evidence type="ECO:0000256" key="1">
    <source>
        <dbReference type="ARBA" id="ARBA00004496"/>
    </source>
</evidence>
<comment type="function">
    <text evidence="5">Modulates RecA activity.</text>
</comment>
<dbReference type="InterPro" id="IPR053924">
    <property type="entry name" value="RecX_HTH_2nd"/>
</dbReference>
<name>A0A1I4CJL1_9PROT</name>
<dbReference type="GO" id="GO:0006282">
    <property type="term" value="P:regulation of DNA repair"/>
    <property type="evidence" value="ECO:0007669"/>
    <property type="project" value="UniProtKB-UniRule"/>
</dbReference>
<evidence type="ECO:0000259" key="7">
    <source>
        <dbReference type="Pfam" id="PF21981"/>
    </source>
</evidence>
<dbReference type="Gene3D" id="1.10.10.10">
    <property type="entry name" value="Winged helix-like DNA-binding domain superfamily/Winged helix DNA-binding domain"/>
    <property type="match status" value="3"/>
</dbReference>
<comment type="subcellular location">
    <subcellularLocation>
        <location evidence="1 5">Cytoplasm</location>
    </subcellularLocation>
</comment>
<evidence type="ECO:0000256" key="5">
    <source>
        <dbReference type="HAMAP-Rule" id="MF_01114"/>
    </source>
</evidence>
<feature type="domain" description="RecX third three-helical" evidence="7">
    <location>
        <begin position="97"/>
        <end position="142"/>
    </location>
</feature>
<dbReference type="OrthoDB" id="5295441at2"/>
<dbReference type="InterPro" id="IPR036388">
    <property type="entry name" value="WH-like_DNA-bd_sf"/>
</dbReference>
<dbReference type="InterPro" id="IPR003783">
    <property type="entry name" value="Regulatory_RecX"/>
</dbReference>
<dbReference type="EMBL" id="FOSP01000016">
    <property type="protein sequence ID" value="SFK81428.1"/>
    <property type="molecule type" value="Genomic_DNA"/>
</dbReference>
<dbReference type="AlphaFoldDB" id="A0A1I4CJL1"/>
<accession>A0A1I4CJL1</accession>
<gene>
    <name evidence="5" type="primary">recX</name>
    <name evidence="8" type="ORF">SAMN05216302_101636</name>
</gene>
<dbReference type="InterPro" id="IPR053925">
    <property type="entry name" value="RecX_HTH_3rd"/>
</dbReference>
<reference evidence="9" key="1">
    <citation type="submission" date="2016-10" db="EMBL/GenBank/DDBJ databases">
        <authorList>
            <person name="Varghese N."/>
            <person name="Submissions S."/>
        </authorList>
    </citation>
    <scope>NUCLEOTIDE SEQUENCE [LARGE SCALE GENOMIC DNA]</scope>
    <source>
        <strain evidence="9">Nm69</strain>
    </source>
</reference>
<proteinExistence type="inferred from homology"/>
<protein>
    <recommendedName>
        <fullName evidence="3 5">Regulatory protein RecX</fullName>
    </recommendedName>
</protein>
<evidence type="ECO:0000256" key="2">
    <source>
        <dbReference type="ARBA" id="ARBA00009695"/>
    </source>
</evidence>
<feature type="domain" description="RecX second three-helical" evidence="6">
    <location>
        <begin position="55"/>
        <end position="91"/>
    </location>
</feature>
<comment type="similarity">
    <text evidence="2 5">Belongs to the RecX family.</text>
</comment>
<dbReference type="NCBIfam" id="NF001055">
    <property type="entry name" value="PRK00117.2-5"/>
    <property type="match status" value="1"/>
</dbReference>
<keyword evidence="9" id="KW-1185">Reference proteome</keyword>
<dbReference type="STRING" id="52441.SAMN05216302_101636"/>
<dbReference type="Pfam" id="PF02631">
    <property type="entry name" value="RecX_HTH2"/>
    <property type="match status" value="1"/>
</dbReference>
<organism evidence="8 9">
    <name type="scientific">Nitrosomonas aestuarii</name>
    <dbReference type="NCBI Taxonomy" id="52441"/>
    <lineage>
        <taxon>Bacteria</taxon>
        <taxon>Pseudomonadati</taxon>
        <taxon>Pseudomonadota</taxon>
        <taxon>Betaproteobacteria</taxon>
        <taxon>Nitrosomonadales</taxon>
        <taxon>Nitrosomonadaceae</taxon>
        <taxon>Nitrosomonas</taxon>
    </lineage>
</organism>
<evidence type="ECO:0000313" key="8">
    <source>
        <dbReference type="EMBL" id="SFK81428.1"/>
    </source>
</evidence>
<evidence type="ECO:0000313" key="9">
    <source>
        <dbReference type="Proteomes" id="UP000199533"/>
    </source>
</evidence>
<dbReference type="GO" id="GO:0005737">
    <property type="term" value="C:cytoplasm"/>
    <property type="evidence" value="ECO:0007669"/>
    <property type="project" value="UniProtKB-SubCell"/>
</dbReference>
<dbReference type="PANTHER" id="PTHR33602">
    <property type="entry name" value="REGULATORY PROTEIN RECX FAMILY PROTEIN"/>
    <property type="match status" value="1"/>
</dbReference>
<evidence type="ECO:0000256" key="4">
    <source>
        <dbReference type="ARBA" id="ARBA00022490"/>
    </source>
</evidence>
<dbReference type="Proteomes" id="UP000199533">
    <property type="component" value="Unassembled WGS sequence"/>
</dbReference>
<dbReference type="RefSeq" id="WP_090700070.1">
    <property type="nucleotide sequence ID" value="NZ_FOSP01000016.1"/>
</dbReference>
<evidence type="ECO:0000256" key="3">
    <source>
        <dbReference type="ARBA" id="ARBA00018111"/>
    </source>
</evidence>